<evidence type="ECO:0000313" key="7">
    <source>
        <dbReference type="Proteomes" id="UP001596152"/>
    </source>
</evidence>
<keyword evidence="2" id="KW-0238">DNA-binding</keyword>
<evidence type="ECO:0000256" key="3">
    <source>
        <dbReference type="ARBA" id="ARBA00023163"/>
    </source>
</evidence>
<organism evidence="6 7">
    <name type="scientific">Brevundimonas staleyi</name>
    <dbReference type="NCBI Taxonomy" id="74326"/>
    <lineage>
        <taxon>Bacteria</taxon>
        <taxon>Pseudomonadati</taxon>
        <taxon>Pseudomonadota</taxon>
        <taxon>Alphaproteobacteria</taxon>
        <taxon>Caulobacterales</taxon>
        <taxon>Caulobacteraceae</taxon>
        <taxon>Brevundimonas</taxon>
    </lineage>
</organism>
<reference evidence="7" key="1">
    <citation type="journal article" date="2019" name="Int. J. Syst. Evol. Microbiol.">
        <title>The Global Catalogue of Microorganisms (GCM) 10K type strain sequencing project: providing services to taxonomists for standard genome sequencing and annotation.</title>
        <authorList>
            <consortium name="The Broad Institute Genomics Platform"/>
            <consortium name="The Broad Institute Genome Sequencing Center for Infectious Disease"/>
            <person name="Wu L."/>
            <person name="Ma J."/>
        </authorList>
    </citation>
    <scope>NUCLEOTIDE SEQUENCE [LARGE SCALE GENOMIC DNA]</scope>
    <source>
        <strain evidence="7">JCM 12125</strain>
    </source>
</reference>
<name>A0ABW0FNH7_9CAUL</name>
<dbReference type="RefSeq" id="WP_376866238.1">
    <property type="nucleotide sequence ID" value="NZ_JBHSLF010000006.1"/>
</dbReference>
<comment type="caution">
    <text evidence="6">The sequence shown here is derived from an EMBL/GenBank/DDBJ whole genome shotgun (WGS) entry which is preliminary data.</text>
</comment>
<dbReference type="PANTHER" id="PTHR46797">
    <property type="entry name" value="HTH-TYPE TRANSCRIPTIONAL REGULATOR"/>
    <property type="match status" value="1"/>
</dbReference>
<sequence length="87" mass="9393">MGGEIRRHRKAVPLSQESLAERIGMHRNYIGLVERGEADVTAKTLFAIGEVLGVSPAVFFTPPSDGPAAFTRRRRRAAAPSSDADDS</sequence>
<dbReference type="Proteomes" id="UP001596152">
    <property type="component" value="Unassembled WGS sequence"/>
</dbReference>
<evidence type="ECO:0000259" key="5">
    <source>
        <dbReference type="PROSITE" id="PS50943"/>
    </source>
</evidence>
<dbReference type="PANTHER" id="PTHR46797:SF23">
    <property type="entry name" value="HTH-TYPE TRANSCRIPTIONAL REGULATOR SUTR"/>
    <property type="match status" value="1"/>
</dbReference>
<dbReference type="EMBL" id="JBHSLF010000006">
    <property type="protein sequence ID" value="MFC5342904.1"/>
    <property type="molecule type" value="Genomic_DNA"/>
</dbReference>
<proteinExistence type="predicted"/>
<dbReference type="Pfam" id="PF01381">
    <property type="entry name" value="HTH_3"/>
    <property type="match status" value="1"/>
</dbReference>
<dbReference type="SMART" id="SM00530">
    <property type="entry name" value="HTH_XRE"/>
    <property type="match status" value="1"/>
</dbReference>
<dbReference type="PROSITE" id="PS50943">
    <property type="entry name" value="HTH_CROC1"/>
    <property type="match status" value="1"/>
</dbReference>
<dbReference type="InterPro" id="IPR010982">
    <property type="entry name" value="Lambda_DNA-bd_dom_sf"/>
</dbReference>
<dbReference type="InterPro" id="IPR050807">
    <property type="entry name" value="TransReg_Diox_bact_type"/>
</dbReference>
<gene>
    <name evidence="6" type="ORF">ACFPIE_03195</name>
</gene>
<dbReference type="CDD" id="cd00093">
    <property type="entry name" value="HTH_XRE"/>
    <property type="match status" value="1"/>
</dbReference>
<keyword evidence="1" id="KW-0805">Transcription regulation</keyword>
<keyword evidence="7" id="KW-1185">Reference proteome</keyword>
<feature type="domain" description="HTH cro/C1-type" evidence="5">
    <location>
        <begin position="5"/>
        <end position="59"/>
    </location>
</feature>
<accession>A0ABW0FNH7</accession>
<keyword evidence="3" id="KW-0804">Transcription</keyword>
<evidence type="ECO:0000256" key="2">
    <source>
        <dbReference type="ARBA" id="ARBA00023125"/>
    </source>
</evidence>
<dbReference type="Gene3D" id="1.10.260.40">
    <property type="entry name" value="lambda repressor-like DNA-binding domains"/>
    <property type="match status" value="1"/>
</dbReference>
<feature type="region of interest" description="Disordered" evidence="4">
    <location>
        <begin position="63"/>
        <end position="87"/>
    </location>
</feature>
<evidence type="ECO:0000313" key="6">
    <source>
        <dbReference type="EMBL" id="MFC5342904.1"/>
    </source>
</evidence>
<dbReference type="InterPro" id="IPR001387">
    <property type="entry name" value="Cro/C1-type_HTH"/>
</dbReference>
<evidence type="ECO:0000256" key="1">
    <source>
        <dbReference type="ARBA" id="ARBA00023015"/>
    </source>
</evidence>
<protein>
    <submittedName>
        <fullName evidence="6">Helix-turn-helix domain-containing protein</fullName>
    </submittedName>
</protein>
<evidence type="ECO:0000256" key="4">
    <source>
        <dbReference type="SAM" id="MobiDB-lite"/>
    </source>
</evidence>
<dbReference type="SUPFAM" id="SSF47413">
    <property type="entry name" value="lambda repressor-like DNA-binding domains"/>
    <property type="match status" value="1"/>
</dbReference>